<comment type="caution">
    <text evidence="11">The sequence shown here is derived from an EMBL/GenBank/DDBJ whole genome shotgun (WGS) entry which is preliminary data.</text>
</comment>
<evidence type="ECO:0000256" key="1">
    <source>
        <dbReference type="ARBA" id="ARBA00004967"/>
    </source>
</evidence>
<sequence>MVNACANLSAISCNSCHKNDQMEEEKMIDQQQLDLQKSIMSAYVLLSRNKKTTPPNPDMMLKLNSRPDLQNKVMTLYERDLVNPYGAKIVGGLLSGGVDTSFIPLILSRFFNIEVRSFTLNFGGIGGSGIADDAHNIRQNLSMLGVFDAKFKDMREELGEYFIPLLMGDVIVPGSPGIFPNSSLSRILMVKSLAEQLPEAEVYLTGSAKNQNNNLRFMTAAYEYLGNRPLWTPIFFWEEIFTRKDCLDMIRLCTGQDLSTRSAKDDPCASGDETFLKKEEEDGNRSHLDYEFPVQLPSNLLPRTICLNFEQGRPVAIDGQRLTFVELVGELNTTGLKYGLLWKASVESRPTGKGEIEWNLTPGVDALREATCRLRAASVPPRMQQELFRFNAQLAEDILRGGLHNTTTVAYINVIRELCANVTGSVKLTFYPGFVRASQPRPDKPITVAEAPFGHLPLPDNALDSVNALIAHNVVGQAFRTEKQKCNRNNWPIDPCVKIV</sequence>
<dbReference type="OrthoDB" id="1688907at2759"/>
<evidence type="ECO:0000256" key="4">
    <source>
        <dbReference type="ARBA" id="ARBA00022571"/>
    </source>
</evidence>
<evidence type="ECO:0000313" key="12">
    <source>
        <dbReference type="Proteomes" id="UP000663828"/>
    </source>
</evidence>
<protein>
    <recommendedName>
        <fullName evidence="3">argininosuccinate synthase</fullName>
        <ecNumber evidence="3">6.3.4.5</ecNumber>
    </recommendedName>
</protein>
<dbReference type="GO" id="GO:0006526">
    <property type="term" value="P:L-arginine biosynthetic process"/>
    <property type="evidence" value="ECO:0007669"/>
    <property type="project" value="UniProtKB-UniPathway"/>
</dbReference>
<dbReference type="InterPro" id="IPR048268">
    <property type="entry name" value="Arginosuc_syn_C"/>
</dbReference>
<keyword evidence="12" id="KW-1185">Reference proteome</keyword>
<evidence type="ECO:0000313" key="11">
    <source>
        <dbReference type="EMBL" id="CAF1624552.1"/>
    </source>
</evidence>
<dbReference type="AlphaFoldDB" id="A0A816CKD3"/>
<dbReference type="Proteomes" id="UP000663852">
    <property type="component" value="Unassembled WGS sequence"/>
</dbReference>
<dbReference type="InterPro" id="IPR014729">
    <property type="entry name" value="Rossmann-like_a/b/a_fold"/>
</dbReference>
<reference evidence="11" key="1">
    <citation type="submission" date="2021-02" db="EMBL/GenBank/DDBJ databases">
        <authorList>
            <person name="Nowell W R."/>
        </authorList>
    </citation>
    <scope>NUCLEOTIDE SEQUENCE</scope>
</reference>
<dbReference type="SUPFAM" id="SSF52402">
    <property type="entry name" value="Adenine nucleotide alpha hydrolases-like"/>
    <property type="match status" value="1"/>
</dbReference>
<evidence type="ECO:0000256" key="8">
    <source>
        <dbReference type="ARBA" id="ARBA00022840"/>
    </source>
</evidence>
<dbReference type="EC" id="6.3.4.5" evidence="3"/>
<organism evidence="11 12">
    <name type="scientific">Adineta ricciae</name>
    <name type="common">Rotifer</name>
    <dbReference type="NCBI Taxonomy" id="249248"/>
    <lineage>
        <taxon>Eukaryota</taxon>
        <taxon>Metazoa</taxon>
        <taxon>Spiralia</taxon>
        <taxon>Gnathifera</taxon>
        <taxon>Rotifera</taxon>
        <taxon>Eurotatoria</taxon>
        <taxon>Bdelloidea</taxon>
        <taxon>Adinetida</taxon>
        <taxon>Adinetidae</taxon>
        <taxon>Adineta</taxon>
    </lineage>
</organism>
<dbReference type="Gene3D" id="3.40.50.620">
    <property type="entry name" value="HUPs"/>
    <property type="match status" value="1"/>
</dbReference>
<evidence type="ECO:0000256" key="2">
    <source>
        <dbReference type="ARBA" id="ARBA00005154"/>
    </source>
</evidence>
<dbReference type="UniPathway" id="UPA00068">
    <property type="reaction ID" value="UER00113"/>
</dbReference>
<dbReference type="PANTHER" id="PTHR11587">
    <property type="entry name" value="ARGININOSUCCINATE SYNTHASE"/>
    <property type="match status" value="1"/>
</dbReference>
<name>A0A816CKD3_ADIRI</name>
<dbReference type="SUPFAM" id="SSF69864">
    <property type="entry name" value="Argininosuccinate synthetase, C-terminal domain"/>
    <property type="match status" value="1"/>
</dbReference>
<dbReference type="Proteomes" id="UP000663828">
    <property type="component" value="Unassembled WGS sequence"/>
</dbReference>
<dbReference type="GO" id="GO:0005737">
    <property type="term" value="C:cytoplasm"/>
    <property type="evidence" value="ECO:0007669"/>
    <property type="project" value="TreeGrafter"/>
</dbReference>
<dbReference type="UniPathway" id="UPA00158">
    <property type="reaction ID" value="UER00272"/>
</dbReference>
<dbReference type="Gene3D" id="3.90.1260.10">
    <property type="entry name" value="Argininosuccinate synthetase, chain A, domain 2"/>
    <property type="match status" value="1"/>
</dbReference>
<dbReference type="GO" id="GO:0004055">
    <property type="term" value="F:argininosuccinate synthase activity"/>
    <property type="evidence" value="ECO:0007669"/>
    <property type="project" value="UniProtKB-EC"/>
</dbReference>
<accession>A0A816CKD3</accession>
<evidence type="ECO:0000256" key="7">
    <source>
        <dbReference type="ARBA" id="ARBA00022741"/>
    </source>
</evidence>
<dbReference type="InterPro" id="IPR024074">
    <property type="entry name" value="AS_cat/multimer_dom_body"/>
</dbReference>
<dbReference type="GO" id="GO:0000050">
    <property type="term" value="P:urea cycle"/>
    <property type="evidence" value="ECO:0007669"/>
    <property type="project" value="UniProtKB-UniPathway"/>
</dbReference>
<keyword evidence="7" id="KW-0547">Nucleotide-binding</keyword>
<feature type="domain" description="Arginosuccinate synthase C-terminal" evidence="9">
    <location>
        <begin position="302"/>
        <end position="436"/>
    </location>
</feature>
<keyword evidence="6" id="KW-0028">Amino-acid biosynthesis</keyword>
<evidence type="ECO:0000256" key="6">
    <source>
        <dbReference type="ARBA" id="ARBA00022605"/>
    </source>
</evidence>
<evidence type="ECO:0000256" key="3">
    <source>
        <dbReference type="ARBA" id="ARBA00012286"/>
    </source>
</evidence>
<keyword evidence="5" id="KW-0436">Ligase</keyword>
<dbReference type="GO" id="GO:0005524">
    <property type="term" value="F:ATP binding"/>
    <property type="evidence" value="ECO:0007669"/>
    <property type="project" value="UniProtKB-KW"/>
</dbReference>
<comment type="pathway">
    <text evidence="2">Nitrogen metabolism; urea cycle; (N(omega)-L-arginino)succinate from L-aspartate and L-citrulline: step 1/1.</text>
</comment>
<evidence type="ECO:0000313" key="10">
    <source>
        <dbReference type="EMBL" id="CAF1538887.1"/>
    </source>
</evidence>
<dbReference type="InterPro" id="IPR001518">
    <property type="entry name" value="Arginosuc_synth"/>
</dbReference>
<dbReference type="Pfam" id="PF20979">
    <property type="entry name" value="Arginosuc_syn_C"/>
    <property type="match status" value="1"/>
</dbReference>
<proteinExistence type="predicted"/>
<keyword evidence="8" id="KW-0067">ATP-binding</keyword>
<keyword evidence="4" id="KW-0055">Arginine biosynthesis</keyword>
<gene>
    <name evidence="10" type="ORF">EDS130_LOCUS45163</name>
    <name evidence="11" type="ORF">XAT740_LOCUS50720</name>
</gene>
<dbReference type="EMBL" id="CAJNOR010007865">
    <property type="protein sequence ID" value="CAF1624552.1"/>
    <property type="molecule type" value="Genomic_DNA"/>
</dbReference>
<dbReference type="GO" id="GO:0000053">
    <property type="term" value="P:argininosuccinate metabolic process"/>
    <property type="evidence" value="ECO:0007669"/>
    <property type="project" value="TreeGrafter"/>
</dbReference>
<evidence type="ECO:0000256" key="5">
    <source>
        <dbReference type="ARBA" id="ARBA00022598"/>
    </source>
</evidence>
<comment type="pathway">
    <text evidence="1">Amino-acid biosynthesis; L-arginine biosynthesis; L-arginine from L-ornithine and carbamoyl phosphate: step 2/3.</text>
</comment>
<evidence type="ECO:0000259" key="9">
    <source>
        <dbReference type="Pfam" id="PF20979"/>
    </source>
</evidence>
<dbReference type="PANTHER" id="PTHR11587:SF2">
    <property type="entry name" value="ARGININOSUCCINATE SYNTHASE"/>
    <property type="match status" value="1"/>
</dbReference>
<dbReference type="EMBL" id="CAJNOJ010001019">
    <property type="protein sequence ID" value="CAF1538887.1"/>
    <property type="molecule type" value="Genomic_DNA"/>
</dbReference>